<dbReference type="KEGG" id="dgo:DGo_PB0201"/>
<gene>
    <name evidence="4" type="ordered locus">DGo_PB0201</name>
</gene>
<protein>
    <submittedName>
        <fullName evidence="4">Transposase, IS4</fullName>
    </submittedName>
</protein>
<keyword evidence="4" id="KW-0614">Plasmid</keyword>
<dbReference type="GO" id="GO:0046872">
    <property type="term" value="F:metal ion binding"/>
    <property type="evidence" value="ECO:0007669"/>
    <property type="project" value="UniProtKB-KW"/>
</dbReference>
<feature type="domain" description="DDE Tnp4" evidence="3">
    <location>
        <begin position="7"/>
        <end position="75"/>
    </location>
</feature>
<dbReference type="AlphaFoldDB" id="H8H1S3"/>
<evidence type="ECO:0000313" key="4">
    <source>
        <dbReference type="EMBL" id="AFD27470.1"/>
    </source>
</evidence>
<evidence type="ECO:0000256" key="2">
    <source>
        <dbReference type="ARBA" id="ARBA00022723"/>
    </source>
</evidence>
<dbReference type="Pfam" id="PF13359">
    <property type="entry name" value="DDE_Tnp_4"/>
    <property type="match status" value="1"/>
</dbReference>
<accession>H8H1S3</accession>
<reference evidence="4 5" key="1">
    <citation type="journal article" date="2012" name="PLoS ONE">
        <title>Genome sequence and transcriptome analysis of the radioresistant bacterium Deinococcus gobiensis: insights into the extreme environmental adaptations.</title>
        <authorList>
            <person name="Yuan M."/>
            <person name="Chen M."/>
            <person name="Zhang W."/>
            <person name="Lu W."/>
            <person name="Wang J."/>
            <person name="Yang M."/>
            <person name="Zhao P."/>
            <person name="Tang R."/>
            <person name="Li X."/>
            <person name="Hao Y."/>
            <person name="Zhou Z."/>
            <person name="Zhan Y."/>
            <person name="Yu H."/>
            <person name="Teng C."/>
            <person name="Yan Y."/>
            <person name="Ping S."/>
            <person name="Wang Y."/>
            <person name="Lin M."/>
        </authorList>
    </citation>
    <scope>NUCLEOTIDE SEQUENCE [LARGE SCALE GENOMIC DNA]</scope>
    <source>
        <strain evidence="5">DSM 21396 / JCM 16679 / CGMCC 1.7299 / I-0</strain>
        <plasmid evidence="4">P2</plasmid>
    </source>
</reference>
<evidence type="ECO:0000313" key="5">
    <source>
        <dbReference type="Proteomes" id="UP000007575"/>
    </source>
</evidence>
<evidence type="ECO:0000256" key="1">
    <source>
        <dbReference type="ARBA" id="ARBA00001968"/>
    </source>
</evidence>
<dbReference type="HOGENOM" id="CLU_2583913_0_0_0"/>
<sequence>MKIQGQSRLLPHLPRGTRLWGDRGCTGLDKLCPQHEVIVLRMRPKGSRLSPDDRELNHQIYKVRITVENVVCKIKKVRVC</sequence>
<keyword evidence="2" id="KW-0479">Metal-binding</keyword>
<dbReference type="EMBL" id="CP002193">
    <property type="protein sequence ID" value="AFD27470.1"/>
    <property type="molecule type" value="Genomic_DNA"/>
</dbReference>
<dbReference type="InterPro" id="IPR027806">
    <property type="entry name" value="HARBI1_dom"/>
</dbReference>
<organism evidence="4 5">
    <name type="scientific">Deinococcus gobiensis (strain DSM 21396 / JCM 16679 / CGMCC 1.7299 / I-0)</name>
    <dbReference type="NCBI Taxonomy" id="745776"/>
    <lineage>
        <taxon>Bacteria</taxon>
        <taxon>Thermotogati</taxon>
        <taxon>Deinococcota</taxon>
        <taxon>Deinococci</taxon>
        <taxon>Deinococcales</taxon>
        <taxon>Deinococcaceae</taxon>
        <taxon>Deinococcus</taxon>
    </lineage>
</organism>
<evidence type="ECO:0000259" key="3">
    <source>
        <dbReference type="Pfam" id="PF13359"/>
    </source>
</evidence>
<proteinExistence type="predicted"/>
<geneLocation type="plasmid" evidence="4 5">
    <name>P2</name>
</geneLocation>
<comment type="cofactor">
    <cofactor evidence="1">
        <name>a divalent metal cation</name>
        <dbReference type="ChEBI" id="CHEBI:60240"/>
    </cofactor>
</comment>
<name>H8H1S3_DEIGI</name>
<dbReference type="Proteomes" id="UP000007575">
    <property type="component" value="Plasmid P2"/>
</dbReference>
<keyword evidence="5" id="KW-1185">Reference proteome</keyword>